<dbReference type="InterPro" id="IPR036388">
    <property type="entry name" value="WH-like_DNA-bd_sf"/>
</dbReference>
<evidence type="ECO:0000313" key="2">
    <source>
        <dbReference type="EMBL" id="AIC14802.1"/>
    </source>
</evidence>
<dbReference type="STRING" id="926571.NVIE_005980"/>
<evidence type="ECO:0000259" key="1">
    <source>
        <dbReference type="Pfam" id="PF14947"/>
    </source>
</evidence>
<dbReference type="InterPro" id="IPR038723">
    <property type="entry name" value="ArnR1-like_HTH"/>
</dbReference>
<dbReference type="Proteomes" id="UP000027093">
    <property type="component" value="Chromosome"/>
</dbReference>
<dbReference type="KEGG" id="nvn:NVIE_005980"/>
<dbReference type="InterPro" id="IPR036390">
    <property type="entry name" value="WH_DNA-bd_sf"/>
</dbReference>
<dbReference type="EMBL" id="CP007536">
    <property type="protein sequence ID" value="AIC14802.1"/>
    <property type="molecule type" value="Genomic_DNA"/>
</dbReference>
<dbReference type="GeneID" id="74945863"/>
<keyword evidence="3" id="KW-1185">Reference proteome</keyword>
<dbReference type="OrthoDB" id="6081at2157"/>
<evidence type="ECO:0000313" key="3">
    <source>
        <dbReference type="Proteomes" id="UP000027093"/>
    </source>
</evidence>
<dbReference type="Gene3D" id="1.10.10.10">
    <property type="entry name" value="Winged helix-like DNA-binding domain superfamily/Winged helix DNA-binding domain"/>
    <property type="match status" value="1"/>
</dbReference>
<dbReference type="Pfam" id="PF14947">
    <property type="entry name" value="HTH_45"/>
    <property type="match status" value="1"/>
</dbReference>
<protein>
    <recommendedName>
        <fullName evidence="1">ArnR1-like winged helix-turn-helix domain-containing protein</fullName>
    </recommendedName>
</protein>
<gene>
    <name evidence="2" type="ORF">NVIE_005980</name>
</gene>
<dbReference type="AlphaFoldDB" id="A0A060HNM7"/>
<accession>A0A060HNM7</accession>
<dbReference type="SUPFAM" id="SSF46785">
    <property type="entry name" value="Winged helix' DNA-binding domain"/>
    <property type="match status" value="1"/>
</dbReference>
<reference evidence="2 3" key="1">
    <citation type="journal article" date="2014" name="Int. J. Syst. Evol. Microbiol.">
        <title>Nitrososphaera viennensis gen. nov., sp. nov., an aerobic and mesophilic, ammonia-oxidizing archaeon from soil and a member of the archaeal phylum Thaumarchaeota.</title>
        <authorList>
            <person name="Stieglmeier M."/>
            <person name="Klingl A."/>
            <person name="Alves R.J."/>
            <person name="Rittmann S.K."/>
            <person name="Melcher M."/>
            <person name="Leisch N."/>
            <person name="Schleper C."/>
        </authorList>
    </citation>
    <scope>NUCLEOTIDE SEQUENCE [LARGE SCALE GENOMIC DNA]</scope>
    <source>
        <strain evidence="2">EN76</strain>
    </source>
</reference>
<dbReference type="RefSeq" id="WP_075053946.1">
    <property type="nucleotide sequence ID" value="NZ_CP007536.1"/>
</dbReference>
<proteinExistence type="predicted"/>
<sequence length="90" mass="10497">MRQEKRHKLQLFYEILCAIEDDAAHNEVARPTHVQHSTRLSYDKMMNHFSELEEKGMIHRVSGLVAITAKGRKFVEQYDELTRLIESAGL</sequence>
<dbReference type="HOGENOM" id="CLU_159725_1_0_2"/>
<organism evidence="2 3">
    <name type="scientific">Nitrososphaera viennensis EN76</name>
    <dbReference type="NCBI Taxonomy" id="926571"/>
    <lineage>
        <taxon>Archaea</taxon>
        <taxon>Nitrososphaerota</taxon>
        <taxon>Nitrososphaeria</taxon>
        <taxon>Nitrososphaerales</taxon>
        <taxon>Nitrososphaeraceae</taxon>
        <taxon>Nitrososphaera</taxon>
    </lineage>
</organism>
<name>A0A060HNM7_9ARCH</name>
<feature type="domain" description="ArnR1-like winged helix-turn-helix" evidence="1">
    <location>
        <begin position="5"/>
        <end position="85"/>
    </location>
</feature>